<feature type="region of interest" description="Disordered" evidence="1">
    <location>
        <begin position="1"/>
        <end position="87"/>
    </location>
</feature>
<accession>A0A4P2QDZ9</accession>
<evidence type="ECO:0000313" key="3">
    <source>
        <dbReference type="Proteomes" id="UP000295781"/>
    </source>
</evidence>
<evidence type="ECO:0000313" key="2">
    <source>
        <dbReference type="EMBL" id="AUX27661.1"/>
    </source>
</evidence>
<dbReference type="AlphaFoldDB" id="A0A4P2QDZ9"/>
<dbReference type="InterPro" id="IPR011009">
    <property type="entry name" value="Kinase-like_dom_sf"/>
</dbReference>
<name>A0A4P2QDZ9_SORCE</name>
<evidence type="ECO:0000256" key="1">
    <source>
        <dbReference type="SAM" id="MobiDB-lite"/>
    </source>
</evidence>
<gene>
    <name evidence="2" type="ORF">SOCEGT47_082590</name>
</gene>
<dbReference type="Proteomes" id="UP000295781">
    <property type="component" value="Chromosome"/>
</dbReference>
<sequence length="263" mass="28697">MPQAGKRHIASAADDRSPARKHERHDDGAPRRERSAAERPRARVAARPRGGGPRPASLRRAGRGARPGARAPRPQAGQPVPHAPANGAPLVKVLDFGISKRIKADATDLTNTLVLLGSPFYMAPEQMRRAMQFAHAPSRRARRTAGTRSSSCATPRRRPWARGGTPEPDGGQAWRGSAGAPRQPRRTPDRVDRRPARRARSRAAHRRVALHATNPPSPGPRLLSAATRARGPARARPRLLRSPDLSELGRRGWPPPRARRDRG</sequence>
<feature type="compositionally biased region" description="Basic residues" evidence="1">
    <location>
        <begin position="195"/>
        <end position="209"/>
    </location>
</feature>
<proteinExistence type="predicted"/>
<feature type="compositionally biased region" description="Low complexity" evidence="1">
    <location>
        <begin position="43"/>
        <end position="80"/>
    </location>
</feature>
<feature type="compositionally biased region" description="Basic and acidic residues" evidence="1">
    <location>
        <begin position="13"/>
        <end position="41"/>
    </location>
</feature>
<dbReference type="Gene3D" id="1.10.510.10">
    <property type="entry name" value="Transferase(Phosphotransferase) domain 1"/>
    <property type="match status" value="1"/>
</dbReference>
<dbReference type="EMBL" id="CP012670">
    <property type="protein sequence ID" value="AUX27661.1"/>
    <property type="molecule type" value="Genomic_DNA"/>
</dbReference>
<evidence type="ECO:0008006" key="4">
    <source>
        <dbReference type="Google" id="ProtNLM"/>
    </source>
</evidence>
<organism evidence="2 3">
    <name type="scientific">Sorangium cellulosum</name>
    <name type="common">Polyangium cellulosum</name>
    <dbReference type="NCBI Taxonomy" id="56"/>
    <lineage>
        <taxon>Bacteria</taxon>
        <taxon>Pseudomonadati</taxon>
        <taxon>Myxococcota</taxon>
        <taxon>Polyangia</taxon>
        <taxon>Polyangiales</taxon>
        <taxon>Polyangiaceae</taxon>
        <taxon>Sorangium</taxon>
    </lineage>
</organism>
<dbReference type="SUPFAM" id="SSF56112">
    <property type="entry name" value="Protein kinase-like (PK-like)"/>
    <property type="match status" value="1"/>
</dbReference>
<protein>
    <recommendedName>
        <fullName evidence="4">Protein kinase domain-containing protein</fullName>
    </recommendedName>
</protein>
<feature type="region of interest" description="Disordered" evidence="1">
    <location>
        <begin position="133"/>
        <end position="263"/>
    </location>
</feature>
<reference evidence="2 3" key="1">
    <citation type="submission" date="2015-09" db="EMBL/GenBank/DDBJ databases">
        <title>Sorangium comparison.</title>
        <authorList>
            <person name="Zaburannyi N."/>
            <person name="Bunk B."/>
            <person name="Overmann J."/>
            <person name="Mueller R."/>
        </authorList>
    </citation>
    <scope>NUCLEOTIDE SEQUENCE [LARGE SCALE GENOMIC DNA]</scope>
    <source>
        <strain evidence="2 3">So ceGT47</strain>
    </source>
</reference>